<feature type="region of interest" description="Disordered" evidence="1">
    <location>
        <begin position="84"/>
        <end position="121"/>
    </location>
</feature>
<feature type="transmembrane region" description="Helical" evidence="2">
    <location>
        <begin position="131"/>
        <end position="156"/>
    </location>
</feature>
<dbReference type="EMBL" id="AP027924">
    <property type="protein sequence ID" value="BED91573.1"/>
    <property type="molecule type" value="Genomic_DNA"/>
</dbReference>
<protein>
    <submittedName>
        <fullName evidence="3">Uncharacterized protein</fullName>
    </submittedName>
</protein>
<keyword evidence="2" id="KW-0812">Transmembrane</keyword>
<keyword evidence="2" id="KW-1133">Transmembrane helix</keyword>
<dbReference type="KEGG" id="ips:CfP315_0072"/>
<proteinExistence type="predicted"/>
<dbReference type="Proteomes" id="UP001337580">
    <property type="component" value="Chromosome"/>
</dbReference>
<gene>
    <name evidence="3" type="ORF">CfP315_0072</name>
</gene>
<sequence length="282" mass="32052">MKNSFIKSLMNSLNSRERERERSLRGFFMKKESNGIGENKNSKKISKNNKIISSILAVVMCCQSLVGAVDLPLTVDDSKFVEPVGKDLENDNDNLESSSEDENNYKDGEGENSEAENNENKNINNSKSFSILAKVCIGVGSGVGFIVAAVVADYLIGNRYTVEISNSRYPIFEIDFENLGFYSKKDPFDKKYYLTMNFKNSGKIKFVRTISDYYSRPIRFVTNSNVGNVRSDEIDKFSDYSKFIIDIFKCKEHDGSNALKKYFSKKMLKLMQKVSSHIFIIC</sequence>
<accession>A0AA48KWQ3</accession>
<evidence type="ECO:0000313" key="3">
    <source>
        <dbReference type="EMBL" id="BED91573.1"/>
    </source>
</evidence>
<feature type="compositionally biased region" description="Acidic residues" evidence="1">
    <location>
        <begin position="90"/>
        <end position="102"/>
    </location>
</feature>
<name>A0AA48KWQ3_9FIRM</name>
<evidence type="ECO:0000256" key="2">
    <source>
        <dbReference type="SAM" id="Phobius"/>
    </source>
</evidence>
<reference evidence="3" key="1">
    <citation type="journal article" date="2023" name="ISME J.">
        <title>Emergence of putative energy parasites within Clostridia revealed by genome analysis of a novel endosymbiotic clade.</title>
        <authorList>
            <person name="Takahashi K."/>
            <person name="Kuwahara H."/>
            <person name="Horikawa Y."/>
            <person name="Izawa K."/>
            <person name="Kato D."/>
            <person name="Inagaki T."/>
            <person name="Yuki M."/>
            <person name="Ohkuma M."/>
            <person name="Hongoh Y."/>
        </authorList>
    </citation>
    <scope>NUCLEOTIDE SEQUENCE</scope>
    <source>
        <strain evidence="3">CfP3-15</strain>
    </source>
</reference>
<dbReference type="AlphaFoldDB" id="A0AA48KWQ3"/>
<organism evidence="3">
    <name type="scientific">Candidatus Improbicoccus pseudotrichonymphae</name>
    <dbReference type="NCBI Taxonomy" id="3033792"/>
    <lineage>
        <taxon>Bacteria</taxon>
        <taxon>Bacillati</taxon>
        <taxon>Bacillota</taxon>
        <taxon>Clostridia</taxon>
        <taxon>Candidatus Improbicoccus</taxon>
    </lineage>
</organism>
<evidence type="ECO:0000256" key="1">
    <source>
        <dbReference type="SAM" id="MobiDB-lite"/>
    </source>
</evidence>
<keyword evidence="2" id="KW-0472">Membrane</keyword>